<dbReference type="RefSeq" id="WP_353306538.1">
    <property type="nucleotide sequence ID" value="NZ_AP028955.1"/>
</dbReference>
<reference evidence="2" key="1">
    <citation type="journal article" date="2024" name="FEMS Microbiol. Lett.">
        <title>Genomic insights into Spiroplasma endosymbionts that induce male-killing and protective phenotypes in the pea aphid.</title>
        <authorList>
            <person name="Arai H."/>
            <person name="Legeai F."/>
            <person name="Kageyama D."/>
            <person name="Sugio A."/>
            <person name="Simon J.C."/>
        </authorList>
    </citation>
    <scope>NUCLEOTIDE SEQUENCE [LARGE SCALE GENOMIC DNA]</scope>
    <source>
        <strain evidence="2">sAp269</strain>
    </source>
</reference>
<organism evidence="1 2">
    <name type="scientific">Spiroplasma ixodetis</name>
    <dbReference type="NCBI Taxonomy" id="2141"/>
    <lineage>
        <taxon>Bacteria</taxon>
        <taxon>Bacillati</taxon>
        <taxon>Mycoplasmatota</taxon>
        <taxon>Mollicutes</taxon>
        <taxon>Entomoplasmatales</taxon>
        <taxon>Spiroplasmataceae</taxon>
        <taxon>Spiroplasma</taxon>
    </lineage>
</organism>
<dbReference type="Proteomes" id="UP001473424">
    <property type="component" value="Chromosome"/>
</dbReference>
<name>A0ABM8JKH5_9MOLU</name>
<sequence length="116" mass="13408">MEILIEESKVGTLKLSSLVIKKFIYMLLINDNYQLTLEDVEVLMLETNDITAINNNIVVRIKLIVNQNEDLVNLKNKINNLILRRTESALNLFLLNIHIIFIAQTKEVETNNARTK</sequence>
<gene>
    <name evidence="1" type="ORF">SAP269_03200</name>
</gene>
<evidence type="ECO:0000313" key="1">
    <source>
        <dbReference type="EMBL" id="BET37731.1"/>
    </source>
</evidence>
<dbReference type="EMBL" id="AP028955">
    <property type="protein sequence ID" value="BET37731.1"/>
    <property type="molecule type" value="Genomic_DNA"/>
</dbReference>
<keyword evidence="2" id="KW-1185">Reference proteome</keyword>
<evidence type="ECO:0000313" key="2">
    <source>
        <dbReference type="Proteomes" id="UP001473424"/>
    </source>
</evidence>
<protein>
    <submittedName>
        <fullName evidence="1">Uncharacterized protein</fullName>
    </submittedName>
</protein>
<accession>A0ABM8JKH5</accession>
<proteinExistence type="predicted"/>